<keyword evidence="5 11" id="KW-0545">Nucleotide biosynthesis</keyword>
<proteinExistence type="inferred from homology"/>
<dbReference type="CDD" id="cd01672">
    <property type="entry name" value="TMPK"/>
    <property type="match status" value="1"/>
</dbReference>
<evidence type="ECO:0000256" key="1">
    <source>
        <dbReference type="ARBA" id="ARBA00009776"/>
    </source>
</evidence>
<dbReference type="Gene3D" id="3.40.50.300">
    <property type="entry name" value="P-loop containing nucleotide triphosphate hydrolases"/>
    <property type="match status" value="1"/>
</dbReference>
<evidence type="ECO:0000256" key="8">
    <source>
        <dbReference type="ARBA" id="ARBA00022840"/>
    </source>
</evidence>
<feature type="domain" description="Thymidylate kinase-like" evidence="12">
    <location>
        <begin position="11"/>
        <end position="197"/>
    </location>
</feature>
<evidence type="ECO:0000256" key="7">
    <source>
        <dbReference type="ARBA" id="ARBA00022777"/>
    </source>
</evidence>
<dbReference type="PANTHER" id="PTHR10344:SF4">
    <property type="entry name" value="UMP-CMP KINASE 2, MITOCHONDRIAL"/>
    <property type="match status" value="1"/>
</dbReference>
<dbReference type="EC" id="2.7.4.9" evidence="2 11"/>
<dbReference type="InterPro" id="IPR027417">
    <property type="entry name" value="P-loop_NTPase"/>
</dbReference>
<keyword evidence="14" id="KW-1185">Reference proteome</keyword>
<dbReference type="EMBL" id="BSOJ01000009">
    <property type="protein sequence ID" value="GLR25925.1"/>
    <property type="molecule type" value="Genomic_DNA"/>
</dbReference>
<protein>
    <recommendedName>
        <fullName evidence="3 11">Thymidylate kinase</fullName>
        <ecNumber evidence="2 11">2.7.4.9</ecNumber>
    </recommendedName>
    <alternativeName>
        <fullName evidence="9 11">dTMP kinase</fullName>
    </alternativeName>
</protein>
<dbReference type="PROSITE" id="PS01331">
    <property type="entry name" value="THYMIDYLATE_KINASE"/>
    <property type="match status" value="1"/>
</dbReference>
<evidence type="ECO:0000256" key="2">
    <source>
        <dbReference type="ARBA" id="ARBA00012980"/>
    </source>
</evidence>
<evidence type="ECO:0000256" key="6">
    <source>
        <dbReference type="ARBA" id="ARBA00022741"/>
    </source>
</evidence>
<comment type="function">
    <text evidence="11">Phosphorylation of dTMP to form dTDP in both de novo and salvage pathways of dTTP synthesis.</text>
</comment>
<evidence type="ECO:0000256" key="5">
    <source>
        <dbReference type="ARBA" id="ARBA00022727"/>
    </source>
</evidence>
<keyword evidence="7 11" id="KW-0418">Kinase</keyword>
<gene>
    <name evidence="11 13" type="primary">tmk</name>
    <name evidence="13" type="ORF">GCM10007875_10130</name>
</gene>
<dbReference type="PANTHER" id="PTHR10344">
    <property type="entry name" value="THYMIDYLATE KINASE"/>
    <property type="match status" value="1"/>
</dbReference>
<feature type="binding site" evidence="11">
    <location>
        <begin position="13"/>
        <end position="20"/>
    </location>
    <ligand>
        <name>ATP</name>
        <dbReference type="ChEBI" id="CHEBI:30616"/>
    </ligand>
</feature>
<dbReference type="NCBIfam" id="TIGR00041">
    <property type="entry name" value="DTMP_kinase"/>
    <property type="match status" value="1"/>
</dbReference>
<evidence type="ECO:0000256" key="3">
    <source>
        <dbReference type="ARBA" id="ARBA00017144"/>
    </source>
</evidence>
<evidence type="ECO:0000256" key="10">
    <source>
        <dbReference type="ARBA" id="ARBA00048743"/>
    </source>
</evidence>
<evidence type="ECO:0000256" key="9">
    <source>
        <dbReference type="ARBA" id="ARBA00029962"/>
    </source>
</evidence>
<evidence type="ECO:0000256" key="11">
    <source>
        <dbReference type="HAMAP-Rule" id="MF_00165"/>
    </source>
</evidence>
<reference evidence="14" key="1">
    <citation type="journal article" date="2019" name="Int. J. Syst. Evol. Microbiol.">
        <title>The Global Catalogue of Microorganisms (GCM) 10K type strain sequencing project: providing services to taxonomists for standard genome sequencing and annotation.</title>
        <authorList>
            <consortium name="The Broad Institute Genomics Platform"/>
            <consortium name="The Broad Institute Genome Sequencing Center for Infectious Disease"/>
            <person name="Wu L."/>
            <person name="Ma J."/>
        </authorList>
    </citation>
    <scope>NUCLEOTIDE SEQUENCE [LARGE SCALE GENOMIC DNA]</scope>
    <source>
        <strain evidence="14">NBRC 105857</strain>
    </source>
</reference>
<comment type="caution">
    <text evidence="13">The sequence shown here is derived from an EMBL/GenBank/DDBJ whole genome shotgun (WGS) entry which is preliminary data.</text>
</comment>
<keyword evidence="4 11" id="KW-0808">Transferase</keyword>
<evidence type="ECO:0000313" key="13">
    <source>
        <dbReference type="EMBL" id="GLR25925.1"/>
    </source>
</evidence>
<evidence type="ECO:0000313" key="14">
    <source>
        <dbReference type="Proteomes" id="UP001156664"/>
    </source>
</evidence>
<evidence type="ECO:0000256" key="4">
    <source>
        <dbReference type="ARBA" id="ARBA00022679"/>
    </source>
</evidence>
<dbReference type="Proteomes" id="UP001156664">
    <property type="component" value="Unassembled WGS sequence"/>
</dbReference>
<dbReference type="InterPro" id="IPR018095">
    <property type="entry name" value="Thymidylate_kin_CS"/>
</dbReference>
<dbReference type="SUPFAM" id="SSF52540">
    <property type="entry name" value="P-loop containing nucleoside triphosphate hydrolases"/>
    <property type="match status" value="1"/>
</dbReference>
<name>A0ABQ5YMU5_9BURK</name>
<dbReference type="RefSeq" id="WP_284280364.1">
    <property type="nucleotide sequence ID" value="NZ_BSOJ01000009.1"/>
</dbReference>
<keyword evidence="6 11" id="KW-0547">Nucleotide-binding</keyword>
<comment type="catalytic activity">
    <reaction evidence="10 11">
        <text>dTMP + ATP = dTDP + ADP</text>
        <dbReference type="Rhea" id="RHEA:13517"/>
        <dbReference type="ChEBI" id="CHEBI:30616"/>
        <dbReference type="ChEBI" id="CHEBI:58369"/>
        <dbReference type="ChEBI" id="CHEBI:63528"/>
        <dbReference type="ChEBI" id="CHEBI:456216"/>
        <dbReference type="EC" id="2.7.4.9"/>
    </reaction>
</comment>
<evidence type="ECO:0000259" key="12">
    <source>
        <dbReference type="Pfam" id="PF02223"/>
    </source>
</evidence>
<dbReference type="GO" id="GO:0016301">
    <property type="term" value="F:kinase activity"/>
    <property type="evidence" value="ECO:0007669"/>
    <property type="project" value="UniProtKB-KW"/>
</dbReference>
<organism evidence="13 14">
    <name type="scientific">Limnobacter litoralis</name>
    <dbReference type="NCBI Taxonomy" id="481366"/>
    <lineage>
        <taxon>Bacteria</taxon>
        <taxon>Pseudomonadati</taxon>
        <taxon>Pseudomonadota</taxon>
        <taxon>Betaproteobacteria</taxon>
        <taxon>Burkholderiales</taxon>
        <taxon>Burkholderiaceae</taxon>
        <taxon>Limnobacter</taxon>
    </lineage>
</organism>
<dbReference type="Pfam" id="PF02223">
    <property type="entry name" value="Thymidylate_kin"/>
    <property type="match status" value="1"/>
</dbReference>
<sequence>MTIRRGRFISFEGVDGAGKSTHIQRVKEAIESRGHRCEVTREPGGTALSEKIRELVLHDDMQTRTELLLMYAARVEHVETRIKPALNAGIWILTDRFEDSSFAYQGQGNNPGWPECEALSQWALNGFCPDLTFLFDLPVSVSMQRVTARQGQTDRFEVRPQAYIELVRQGFLRRADEHPGRVKVLDAQQAEDAVGKQVLEIFLEFMKFNDGLDAIGEG</sequence>
<dbReference type="InterPro" id="IPR018094">
    <property type="entry name" value="Thymidylate_kinase"/>
</dbReference>
<keyword evidence="8 11" id="KW-0067">ATP-binding</keyword>
<dbReference type="HAMAP" id="MF_00165">
    <property type="entry name" value="Thymidylate_kinase"/>
    <property type="match status" value="1"/>
</dbReference>
<comment type="similarity">
    <text evidence="1 11">Belongs to the thymidylate kinase family.</text>
</comment>
<accession>A0ABQ5YMU5</accession>
<dbReference type="InterPro" id="IPR039430">
    <property type="entry name" value="Thymidylate_kin-like_dom"/>
</dbReference>